<dbReference type="PANTHER" id="PTHR42804:SF1">
    <property type="entry name" value="ALDEHYDE DEHYDROGENASE-RELATED"/>
    <property type="match status" value="1"/>
</dbReference>
<protein>
    <recommendedName>
        <fullName evidence="3">aldehyde dehydrogenase (NAD(+))</fullName>
        <ecNumber evidence="3">1.2.1.3</ecNumber>
    </recommendedName>
</protein>
<gene>
    <name evidence="8" type="ORF">A5760_04125</name>
</gene>
<dbReference type="Gene3D" id="3.40.605.10">
    <property type="entry name" value="Aldehyde Dehydrogenase, Chain A, domain 1"/>
    <property type="match status" value="1"/>
</dbReference>
<evidence type="ECO:0000256" key="5">
    <source>
        <dbReference type="PROSITE-ProRule" id="PRU10007"/>
    </source>
</evidence>
<evidence type="ECO:0000256" key="6">
    <source>
        <dbReference type="RuleBase" id="RU003345"/>
    </source>
</evidence>
<name>A0A1A0VTP3_9MYCO</name>
<dbReference type="InterPro" id="IPR015590">
    <property type="entry name" value="Aldehyde_DH_dom"/>
</dbReference>
<dbReference type="Gene3D" id="3.40.309.10">
    <property type="entry name" value="Aldehyde Dehydrogenase, Chain A, domain 2"/>
    <property type="match status" value="1"/>
</dbReference>
<dbReference type="Pfam" id="PF00171">
    <property type="entry name" value="Aldedh"/>
    <property type="match status" value="1"/>
</dbReference>
<comment type="similarity">
    <text evidence="1 6">Belongs to the aldehyde dehydrogenase family.</text>
</comment>
<dbReference type="AlphaFoldDB" id="A0A1A0VTP3"/>
<dbReference type="InterPro" id="IPR016160">
    <property type="entry name" value="Ald_DH_CS_CYS"/>
</dbReference>
<organism evidence="8 9">
    <name type="scientific">Mycobacterium colombiense</name>
    <dbReference type="NCBI Taxonomy" id="339268"/>
    <lineage>
        <taxon>Bacteria</taxon>
        <taxon>Bacillati</taxon>
        <taxon>Actinomycetota</taxon>
        <taxon>Actinomycetes</taxon>
        <taxon>Mycobacteriales</taxon>
        <taxon>Mycobacteriaceae</taxon>
        <taxon>Mycobacterium</taxon>
        <taxon>Mycobacterium avium complex (MAC)</taxon>
    </lineage>
</organism>
<evidence type="ECO:0000256" key="4">
    <source>
        <dbReference type="ARBA" id="ARBA00049194"/>
    </source>
</evidence>
<dbReference type="GO" id="GO:0004029">
    <property type="term" value="F:aldehyde dehydrogenase (NAD+) activity"/>
    <property type="evidence" value="ECO:0007669"/>
    <property type="project" value="UniProtKB-EC"/>
</dbReference>
<dbReference type="Proteomes" id="UP000091914">
    <property type="component" value="Unassembled WGS sequence"/>
</dbReference>
<evidence type="ECO:0000313" key="9">
    <source>
        <dbReference type="Proteomes" id="UP000091914"/>
    </source>
</evidence>
<reference evidence="8 9" key="1">
    <citation type="submission" date="2016-06" db="EMBL/GenBank/DDBJ databases">
        <authorList>
            <person name="Kjaerup R.B."/>
            <person name="Dalgaard T.S."/>
            <person name="Juul-Madsen H.R."/>
        </authorList>
    </citation>
    <scope>NUCLEOTIDE SEQUENCE [LARGE SCALE GENOMIC DNA]</scope>
    <source>
        <strain evidence="8 9">852002-51834_SCH5396731</strain>
    </source>
</reference>
<evidence type="ECO:0000259" key="7">
    <source>
        <dbReference type="Pfam" id="PF00171"/>
    </source>
</evidence>
<feature type="active site" evidence="5">
    <location>
        <position position="262"/>
    </location>
</feature>
<dbReference type="InterPro" id="IPR016161">
    <property type="entry name" value="Ald_DH/histidinol_DH"/>
</dbReference>
<dbReference type="RefSeq" id="WP_064878464.1">
    <property type="nucleotide sequence ID" value="NZ_LZSX01000027.1"/>
</dbReference>
<accession>A0A1A0VTP3</accession>
<feature type="domain" description="Aldehyde dehydrogenase" evidence="7">
    <location>
        <begin position="23"/>
        <end position="484"/>
    </location>
</feature>
<evidence type="ECO:0000313" key="8">
    <source>
        <dbReference type="EMBL" id="OBB86593.1"/>
    </source>
</evidence>
<dbReference type="PROSITE" id="PS00687">
    <property type="entry name" value="ALDEHYDE_DEHYDR_GLU"/>
    <property type="match status" value="1"/>
</dbReference>
<dbReference type="PROSITE" id="PS00070">
    <property type="entry name" value="ALDEHYDE_DEHYDR_CYS"/>
    <property type="match status" value="1"/>
</dbReference>
<dbReference type="EMBL" id="LZSX01000027">
    <property type="protein sequence ID" value="OBB86593.1"/>
    <property type="molecule type" value="Genomic_DNA"/>
</dbReference>
<keyword evidence="2 6" id="KW-0560">Oxidoreductase</keyword>
<evidence type="ECO:0000256" key="1">
    <source>
        <dbReference type="ARBA" id="ARBA00009986"/>
    </source>
</evidence>
<dbReference type="FunFam" id="3.40.605.10:FF:000007">
    <property type="entry name" value="NAD/NADP-dependent betaine aldehyde dehydrogenase"/>
    <property type="match status" value="1"/>
</dbReference>
<evidence type="ECO:0000256" key="2">
    <source>
        <dbReference type="ARBA" id="ARBA00023002"/>
    </source>
</evidence>
<dbReference type="SUPFAM" id="SSF53720">
    <property type="entry name" value="ALDH-like"/>
    <property type="match status" value="1"/>
</dbReference>
<comment type="caution">
    <text evidence="8">The sequence shown here is derived from an EMBL/GenBank/DDBJ whole genome shotgun (WGS) entry which is preliminary data.</text>
</comment>
<dbReference type="OrthoDB" id="9761688at2"/>
<dbReference type="InterPro" id="IPR016163">
    <property type="entry name" value="Ald_DH_C"/>
</dbReference>
<dbReference type="InterPro" id="IPR016162">
    <property type="entry name" value="Ald_DH_N"/>
</dbReference>
<dbReference type="EC" id="1.2.1.3" evidence="3"/>
<comment type="catalytic activity">
    <reaction evidence="4">
        <text>an aldehyde + NAD(+) + H2O = a carboxylate + NADH + 2 H(+)</text>
        <dbReference type="Rhea" id="RHEA:16185"/>
        <dbReference type="ChEBI" id="CHEBI:15377"/>
        <dbReference type="ChEBI" id="CHEBI:15378"/>
        <dbReference type="ChEBI" id="CHEBI:17478"/>
        <dbReference type="ChEBI" id="CHEBI:29067"/>
        <dbReference type="ChEBI" id="CHEBI:57540"/>
        <dbReference type="ChEBI" id="CHEBI:57945"/>
        <dbReference type="EC" id="1.2.1.3"/>
    </reaction>
</comment>
<dbReference type="PANTHER" id="PTHR42804">
    <property type="entry name" value="ALDEHYDE DEHYDROGENASE"/>
    <property type="match status" value="1"/>
</dbReference>
<evidence type="ECO:0000256" key="3">
    <source>
        <dbReference type="ARBA" id="ARBA00024226"/>
    </source>
</evidence>
<dbReference type="InterPro" id="IPR029510">
    <property type="entry name" value="Ald_DH_CS_GLU"/>
</dbReference>
<sequence length="489" mass="51659">MVVHLEVDRLLIDGRAVAGDGVALPVEDPATQEILTTVATASADQVETAIAAARRSFDCGVWADRSVSERLETLGRMAQWLEERREELVETAVHEVGAPLGIARIAQVGMALDQARQLPELFSGLPQWEHNEMPLGDLVTAKDVLLSIRRYEPVGVVTAITPYNFPLQTNIWKVFSALATGCSVILRPSPLTPLTALALGEAALAADLPPGVLNVVVEQGTSGALQLTSDPRVDCVSFTGSTVVGRQIGAQAAPTVKRMILELGGKSVQLYLPDALERVGTGVLTVFASHSGQACTAQTRVLVPQDAVDAALEKITSVLPFLPVGDPSDEKTMIGPVISAGQRERIEDLIAAGIKAGAQVVAGGRRPAGLERGYFIEPTVLRIEDNSNPVAQQEVFGPVVTIQGYRDLDEAVAIANDSEYGLGGGVYTADLPAGVAVAQRIRSGTVHVNRGAPTAYTPTGGYKQSGIGRERGVAGLREYQEVKHLVVGP</sequence>
<proteinExistence type="inferred from homology"/>